<keyword evidence="5" id="KW-1185">Reference proteome</keyword>
<comment type="caution">
    <text evidence="3">The sequence shown here is derived from an EMBL/GenBank/DDBJ whole genome shotgun (WGS) entry which is preliminary data.</text>
</comment>
<dbReference type="Pfam" id="PF18564">
    <property type="entry name" value="Glyco_hydro_5_C"/>
    <property type="match status" value="1"/>
</dbReference>
<evidence type="ECO:0000259" key="2">
    <source>
        <dbReference type="Pfam" id="PF18564"/>
    </source>
</evidence>
<feature type="compositionally biased region" description="Pro residues" evidence="1">
    <location>
        <begin position="192"/>
        <end position="202"/>
    </location>
</feature>
<dbReference type="InterPro" id="IPR041036">
    <property type="entry name" value="GH5_C"/>
</dbReference>
<dbReference type="EMBL" id="UPHM01000087">
    <property type="protein sequence ID" value="VAZ95775.1"/>
    <property type="molecule type" value="Genomic_DNA"/>
</dbReference>
<dbReference type="Gene3D" id="2.60.40.1180">
    <property type="entry name" value="Golgi alpha-mannosidase II"/>
    <property type="match status" value="1"/>
</dbReference>
<sequence length="224" mass="24207">MTEIGATNNLQNITEVIQQADLRHTGWLEWAFTGNDPTSTAVNAQALVYNPELPPTGDNVNTAKLPALAEPYPQVVAGTPKLWAFRRGKFQLPYATERADHHGGFVSGEQTIISVPPVEYPNGYQVSVKGGQVTSAPGAALLTIVADPGRKHRQSRGRALTASGCQVQVANRRRGSTTRPHRRRHRLGTPRAPRPTRFPAPNPARQQECRPPAPLTSAAASPPP</sequence>
<evidence type="ECO:0000313" key="6">
    <source>
        <dbReference type="Proteomes" id="UP000279331"/>
    </source>
</evidence>
<feature type="domain" description="Glycoside hydrolase family 5 C-terminal" evidence="2">
    <location>
        <begin position="71"/>
        <end position="149"/>
    </location>
</feature>
<evidence type="ECO:0000256" key="1">
    <source>
        <dbReference type="SAM" id="MobiDB-lite"/>
    </source>
</evidence>
<dbReference type="InterPro" id="IPR013780">
    <property type="entry name" value="Glyco_hydro_b"/>
</dbReference>
<protein>
    <recommendedName>
        <fullName evidence="2">Glycoside hydrolase family 5 C-terminal domain-containing protein</fullName>
    </recommendedName>
</protein>
<feature type="compositionally biased region" description="Basic residues" evidence="1">
    <location>
        <begin position="171"/>
        <end position="188"/>
    </location>
</feature>
<feature type="region of interest" description="Disordered" evidence="1">
    <location>
        <begin position="169"/>
        <end position="224"/>
    </location>
</feature>
<dbReference type="Proteomes" id="UP000279331">
    <property type="component" value="Unassembled WGS sequence"/>
</dbReference>
<dbReference type="Proteomes" id="UP000271464">
    <property type="component" value="Unassembled WGS sequence"/>
</dbReference>
<organism evidence="3 6">
    <name type="scientific">Mycobacterium persicum</name>
    <dbReference type="NCBI Taxonomy" id="1487726"/>
    <lineage>
        <taxon>Bacteria</taxon>
        <taxon>Bacillati</taxon>
        <taxon>Actinomycetota</taxon>
        <taxon>Actinomycetes</taxon>
        <taxon>Mycobacteriales</taxon>
        <taxon>Mycobacteriaceae</taxon>
        <taxon>Mycobacterium</taxon>
    </lineage>
</organism>
<proteinExistence type="predicted"/>
<dbReference type="AlphaFoldDB" id="A0AB38UVD5"/>
<evidence type="ECO:0000313" key="4">
    <source>
        <dbReference type="EMBL" id="VAZ95775.1"/>
    </source>
</evidence>
<accession>A0AB38UVD5</accession>
<reference evidence="5 6" key="1">
    <citation type="submission" date="2018-09" db="EMBL/GenBank/DDBJ databases">
        <authorList>
            <person name="Tagini F."/>
        </authorList>
    </citation>
    <scope>NUCLEOTIDE SEQUENCE [LARGE SCALE GENOMIC DNA]</scope>
    <source>
        <strain evidence="4 5">MK4</strain>
        <strain evidence="3 6">MK42</strain>
    </source>
</reference>
<evidence type="ECO:0000313" key="5">
    <source>
        <dbReference type="Proteomes" id="UP000271464"/>
    </source>
</evidence>
<dbReference type="EMBL" id="UPHL01000092">
    <property type="protein sequence ID" value="VAZ84496.1"/>
    <property type="molecule type" value="Genomic_DNA"/>
</dbReference>
<name>A0AB38UVD5_9MYCO</name>
<evidence type="ECO:0000313" key="3">
    <source>
        <dbReference type="EMBL" id="VAZ84496.1"/>
    </source>
</evidence>
<feature type="compositionally biased region" description="Low complexity" evidence="1">
    <location>
        <begin position="215"/>
        <end position="224"/>
    </location>
</feature>
<gene>
    <name evidence="3" type="ORF">LAUMK42_03319</name>
    <name evidence="4" type="ORF">LAUMK4_03269</name>
</gene>